<feature type="domain" description="AMP-dependent synthetase/ligase" evidence="3">
    <location>
        <begin position="10"/>
        <end position="427"/>
    </location>
</feature>
<dbReference type="PROSITE" id="PS00455">
    <property type="entry name" value="AMP_BINDING"/>
    <property type="match status" value="1"/>
</dbReference>
<keyword evidence="2" id="KW-0067">ATP-binding</keyword>
<sequence>MDSTFPRLLAQHAAQRPQAAAMREKEYGIWQTLTWAGLARMVDHMTCGLHQAGLARGEHIVVIGANRPRLYAAMLAAQSLGAIPVPLYQDAVAAECAYPINNAEVRFAIAEDQEQVDKLLEVRTQCPQLSRIWFDDPRGLRNYSEPGLASLDVLLQQGEQFGQAHPDLVRSEVDKGQPDDVAAMFFTSGTTGQPKGVVHTHRTLLDRARAGAEFDKLTEREEVLAYLPPAWVGQNIFSYAQWLACGFVVNCPESSGTVMIDLKEIGPTYYFAPPRIFEGLLTSVMIRMEDAGAIKRAMFHHFMDVARRVGPALRDGQSVGFLDRLRYALGNVLVYGPLRNNLGMSRVRVAYTAGEAIGPDLFTFYRAIGINLKQLYGSTETAVFVCMQPDHQVRADTVGIPCRDVEIRLEDNGEILVRSPGLLKEYYKNPEATAEVKTAEGWYRTGDAGFLDAHGHLKIIDRAKDVGKLADGSLFAPKYIENKLKFFPHIKEAVAMGDRRDMVCALVNIDFEAVGNWAEKRNLPYAGYTDLAQKPEVYQLVKECIEKVNADLASDEKLAGSQVHRFLILHKELDADDGELTRTNKVRRGFIAEKYGVLVDALYAGLNEQYIATQVKFEDGRTGTVSATLKILDARTFPAMRAAA</sequence>
<dbReference type="PANTHER" id="PTHR43272:SF33">
    <property type="entry name" value="AMP-BINDING DOMAIN-CONTAINING PROTEIN-RELATED"/>
    <property type="match status" value="1"/>
</dbReference>
<name>A0A923SB85_9BURK</name>
<dbReference type="GO" id="GO:0016020">
    <property type="term" value="C:membrane"/>
    <property type="evidence" value="ECO:0007669"/>
    <property type="project" value="TreeGrafter"/>
</dbReference>
<evidence type="ECO:0000313" key="4">
    <source>
        <dbReference type="EMBL" id="MBC5782968.1"/>
    </source>
</evidence>
<evidence type="ECO:0000256" key="1">
    <source>
        <dbReference type="ARBA" id="ARBA00022741"/>
    </source>
</evidence>
<dbReference type="InterPro" id="IPR020845">
    <property type="entry name" value="AMP-binding_CS"/>
</dbReference>
<accession>A0A923SB85</accession>
<gene>
    <name evidence="4" type="ORF">H8N03_08420</name>
</gene>
<dbReference type="Pfam" id="PF23562">
    <property type="entry name" value="AMP-binding_C_3"/>
    <property type="match status" value="1"/>
</dbReference>
<dbReference type="InterPro" id="IPR042099">
    <property type="entry name" value="ANL_N_sf"/>
</dbReference>
<dbReference type="Proteomes" id="UP000608513">
    <property type="component" value="Unassembled WGS sequence"/>
</dbReference>
<dbReference type="AlphaFoldDB" id="A0A923SB85"/>
<dbReference type="Gene3D" id="3.40.50.12780">
    <property type="entry name" value="N-terminal domain of ligase-like"/>
    <property type="match status" value="1"/>
</dbReference>
<dbReference type="InterPro" id="IPR000873">
    <property type="entry name" value="AMP-dep_synth/lig_dom"/>
</dbReference>
<dbReference type="PANTHER" id="PTHR43272">
    <property type="entry name" value="LONG-CHAIN-FATTY-ACID--COA LIGASE"/>
    <property type="match status" value="1"/>
</dbReference>
<dbReference type="Pfam" id="PF00501">
    <property type="entry name" value="AMP-binding"/>
    <property type="match status" value="1"/>
</dbReference>
<keyword evidence="5" id="KW-1185">Reference proteome</keyword>
<dbReference type="RefSeq" id="WP_187075704.1">
    <property type="nucleotide sequence ID" value="NZ_JACORT010000002.1"/>
</dbReference>
<dbReference type="SUPFAM" id="SSF56801">
    <property type="entry name" value="Acetyl-CoA synthetase-like"/>
    <property type="match status" value="1"/>
</dbReference>
<comment type="caution">
    <text evidence="4">The sequence shown here is derived from an EMBL/GenBank/DDBJ whole genome shotgun (WGS) entry which is preliminary data.</text>
</comment>
<dbReference type="EMBL" id="JACORT010000002">
    <property type="protein sequence ID" value="MBC5782968.1"/>
    <property type="molecule type" value="Genomic_DNA"/>
</dbReference>
<protein>
    <submittedName>
        <fullName evidence="4">AMP-binding protein</fullName>
    </submittedName>
</protein>
<organism evidence="4 5">
    <name type="scientific">Ramlibacter cellulosilyticus</name>
    <dbReference type="NCBI Taxonomy" id="2764187"/>
    <lineage>
        <taxon>Bacteria</taxon>
        <taxon>Pseudomonadati</taxon>
        <taxon>Pseudomonadota</taxon>
        <taxon>Betaproteobacteria</taxon>
        <taxon>Burkholderiales</taxon>
        <taxon>Comamonadaceae</taxon>
        <taxon>Ramlibacter</taxon>
    </lineage>
</organism>
<reference evidence="4" key="1">
    <citation type="submission" date="2020-08" db="EMBL/GenBank/DDBJ databases">
        <title>Ramlibacter sp. USB13 16S ribosomal RNA gene genome sequencing and assembly.</title>
        <authorList>
            <person name="Kang M."/>
        </authorList>
    </citation>
    <scope>NUCLEOTIDE SEQUENCE</scope>
    <source>
        <strain evidence="4">USB13</strain>
    </source>
</reference>
<dbReference type="GO" id="GO:0005524">
    <property type="term" value="F:ATP binding"/>
    <property type="evidence" value="ECO:0007669"/>
    <property type="project" value="UniProtKB-KW"/>
</dbReference>
<evidence type="ECO:0000313" key="5">
    <source>
        <dbReference type="Proteomes" id="UP000608513"/>
    </source>
</evidence>
<evidence type="ECO:0000259" key="3">
    <source>
        <dbReference type="Pfam" id="PF00501"/>
    </source>
</evidence>
<dbReference type="GO" id="GO:0004467">
    <property type="term" value="F:long-chain fatty acid-CoA ligase activity"/>
    <property type="evidence" value="ECO:0007669"/>
    <property type="project" value="TreeGrafter"/>
</dbReference>
<proteinExistence type="predicted"/>
<evidence type="ECO:0000256" key="2">
    <source>
        <dbReference type="ARBA" id="ARBA00022840"/>
    </source>
</evidence>
<keyword evidence="1" id="KW-0547">Nucleotide-binding</keyword>